<reference evidence="1 2" key="1">
    <citation type="journal article" date="2012" name="J. Bacteriol.">
        <title>Genome Sequence of the Filamentous Bacterium Fibrisoma limi BUZ 3T.</title>
        <authorList>
            <person name="Filippini M."/>
            <person name="Qi W."/>
            <person name="Jaenicke S."/>
            <person name="Goesmann A."/>
            <person name="Smits T.H."/>
            <person name="Bagheri H.C."/>
        </authorList>
    </citation>
    <scope>NUCLEOTIDE SEQUENCE [LARGE SCALE GENOMIC DNA]</scope>
    <source>
        <strain evidence="2">BUZ 3T</strain>
    </source>
</reference>
<dbReference type="RefSeq" id="WP_009284140.1">
    <property type="nucleotide sequence ID" value="NZ_CAIT01000009.1"/>
</dbReference>
<dbReference type="Proteomes" id="UP000009309">
    <property type="component" value="Unassembled WGS sequence"/>
</dbReference>
<dbReference type="AlphaFoldDB" id="I2GNU4"/>
<dbReference type="InterPro" id="IPR013467">
    <property type="entry name" value="HNH78-like"/>
</dbReference>
<evidence type="ECO:0008006" key="3">
    <source>
        <dbReference type="Google" id="ProtNLM"/>
    </source>
</evidence>
<dbReference type="EMBL" id="CAIT01000009">
    <property type="protein sequence ID" value="CCH55572.1"/>
    <property type="molecule type" value="Genomic_DNA"/>
</dbReference>
<name>I2GNU4_9BACT</name>
<proteinExistence type="predicted"/>
<gene>
    <name evidence="1" type="ORF">BN8_04839</name>
</gene>
<organism evidence="1 2">
    <name type="scientific">Fibrisoma limi BUZ 3</name>
    <dbReference type="NCBI Taxonomy" id="1185876"/>
    <lineage>
        <taxon>Bacteria</taxon>
        <taxon>Pseudomonadati</taxon>
        <taxon>Bacteroidota</taxon>
        <taxon>Cytophagia</taxon>
        <taxon>Cytophagales</taxon>
        <taxon>Spirosomataceae</taxon>
        <taxon>Fibrisoma</taxon>
    </lineage>
</organism>
<comment type="caution">
    <text evidence="1">The sequence shown here is derived from an EMBL/GenBank/DDBJ whole genome shotgun (WGS) entry which is preliminary data.</text>
</comment>
<dbReference type="eggNOG" id="COG1403">
    <property type="taxonomic scope" value="Bacteria"/>
</dbReference>
<dbReference type="STRING" id="1185876.BN8_04839"/>
<dbReference type="NCBIfam" id="TIGR02646">
    <property type="entry name" value="retron system putative HNH endonuclease"/>
    <property type="match status" value="1"/>
</dbReference>
<evidence type="ECO:0000313" key="2">
    <source>
        <dbReference type="Proteomes" id="UP000009309"/>
    </source>
</evidence>
<evidence type="ECO:0000313" key="1">
    <source>
        <dbReference type="EMBL" id="CCH55572.1"/>
    </source>
</evidence>
<dbReference type="OrthoDB" id="1340280at2"/>
<sequence length="239" mass="27526">MKYITKQGAPRNYLDWCKANEGLNNEDYRCLQNPEKASLHETLIKEQGGLCAYTMRRIAVSSSHIEHIKPETLCRAELRGSDLDYNNLVACFPKEGMTNPFRYGAQEKGDWWEDDGRDFVSPLHKNCEPKFIFNLKGEVAPFKGDHQAKKTIEVLKLDHNSLIEDRERAIKEFIFGPAGDSPLSPKKVDQAIRAVCERNKSGQFREYCVAIKHALMEYTRQQKKAAKKKKHIQAQQKKK</sequence>
<accession>I2GNU4</accession>
<keyword evidence="2" id="KW-1185">Reference proteome</keyword>
<protein>
    <recommendedName>
        <fullName evidence="3">TIGR02646 family protein</fullName>
    </recommendedName>
</protein>